<comment type="catalytic activity">
    <reaction evidence="1">
        <text>Random hydrolysis of (1-&gt;4)-beta-D-mannosidic linkages in mannans, galactomannans and glucomannans.</text>
        <dbReference type="EC" id="3.2.1.78"/>
    </reaction>
</comment>
<keyword evidence="4" id="KW-0964">Secreted</keyword>
<gene>
    <name evidence="10" type="ORF">G5V58_11805</name>
</gene>
<dbReference type="PANTHER" id="PTHR31451">
    <property type="match status" value="1"/>
</dbReference>
<sequence length="410" mass="42536">MGTRLRGDSAPPSKWRALKVVAAAAFAAATLAPSLLGLTTEAAPGPEAAFAQDATAAAPDGFVARSGASLTLDGAPFRFVGFNLYDAAASDLYSCAPAQRLDDAQLAAAMLQVRAAGGTVVRFWAFQSYTRAGTDYSGVDRVISAAREQGLKVLPVLENQWGNCSRPGTAPLSAVQGGTWFSDGYRSPLAPERLSFREYASRITAHYRDEPVVFAWSLMNEAETHQLDPAGRSVLVNFASDMASVVHAADPHHLLTLGTQSNGAPGASGADFSAVYGVPGLDLAEVHDWANRGSDSAAMPGAPSPGQLPSPASCQATAAPLACSFALVKQLGKPIIVAEAGIAAYDGPGRALRARQLGAKVDAAFEAGASGYLVWQLNRANTDGYAVLLGAHDPLSRVLRAAALRWASSV</sequence>
<evidence type="ECO:0000313" key="10">
    <source>
        <dbReference type="EMBL" id="QIG43358.1"/>
    </source>
</evidence>
<protein>
    <recommendedName>
        <fullName evidence="3">mannan endo-1,4-beta-mannosidase</fullName>
        <ecNumber evidence="3">3.2.1.78</ecNumber>
    </recommendedName>
</protein>
<evidence type="ECO:0000256" key="4">
    <source>
        <dbReference type="ARBA" id="ARBA00022525"/>
    </source>
</evidence>
<keyword evidence="6 10" id="KW-0378">Hydrolase</keyword>
<evidence type="ECO:0000256" key="6">
    <source>
        <dbReference type="ARBA" id="ARBA00022801"/>
    </source>
</evidence>
<dbReference type="RefSeq" id="WP_165232712.1">
    <property type="nucleotide sequence ID" value="NZ_CP049257.1"/>
</dbReference>
<dbReference type="InterPro" id="IPR017853">
    <property type="entry name" value="GH"/>
</dbReference>
<dbReference type="Gene3D" id="3.20.20.80">
    <property type="entry name" value="Glycosidases"/>
    <property type="match status" value="1"/>
</dbReference>
<accession>A0A6G6WDF3</accession>
<dbReference type="EC" id="3.2.1.78" evidence="3"/>
<evidence type="ECO:0000256" key="2">
    <source>
        <dbReference type="ARBA" id="ARBA00004613"/>
    </source>
</evidence>
<dbReference type="Proteomes" id="UP000502996">
    <property type="component" value="Chromosome"/>
</dbReference>
<dbReference type="GO" id="GO:0016985">
    <property type="term" value="F:mannan endo-1,4-beta-mannosidase activity"/>
    <property type="evidence" value="ECO:0007669"/>
    <property type="project" value="TreeGrafter"/>
</dbReference>
<evidence type="ECO:0000256" key="5">
    <source>
        <dbReference type="ARBA" id="ARBA00022729"/>
    </source>
</evidence>
<keyword evidence="5" id="KW-0732">Signal</keyword>
<dbReference type="GO" id="GO:0005576">
    <property type="term" value="C:extracellular region"/>
    <property type="evidence" value="ECO:0007669"/>
    <property type="project" value="UniProtKB-SubCell"/>
</dbReference>
<evidence type="ECO:0000313" key="11">
    <source>
        <dbReference type="Proteomes" id="UP000502996"/>
    </source>
</evidence>
<evidence type="ECO:0000259" key="9">
    <source>
        <dbReference type="Pfam" id="PF26410"/>
    </source>
</evidence>
<proteinExistence type="predicted"/>
<dbReference type="SUPFAM" id="SSF51445">
    <property type="entry name" value="(Trans)glycosidases"/>
    <property type="match status" value="1"/>
</dbReference>
<dbReference type="InterPro" id="IPR045053">
    <property type="entry name" value="MAN-like"/>
</dbReference>
<dbReference type="InterPro" id="IPR001547">
    <property type="entry name" value="Glyco_hydro_5"/>
</dbReference>
<feature type="domain" description="Glycoside hydrolase family 5" evidence="9">
    <location>
        <begin position="205"/>
        <end position="343"/>
    </location>
</feature>
<comment type="subcellular location">
    <subcellularLocation>
        <location evidence="2">Secreted</location>
    </subcellularLocation>
</comment>
<dbReference type="GO" id="GO:0000272">
    <property type="term" value="P:polysaccharide catabolic process"/>
    <property type="evidence" value="ECO:0007669"/>
    <property type="project" value="InterPro"/>
</dbReference>
<keyword evidence="7" id="KW-0326">Glycosidase</keyword>
<evidence type="ECO:0000256" key="8">
    <source>
        <dbReference type="SAM" id="MobiDB-lite"/>
    </source>
</evidence>
<dbReference type="Pfam" id="PF26410">
    <property type="entry name" value="GH5_mannosidase"/>
    <property type="match status" value="1"/>
</dbReference>
<keyword evidence="11" id="KW-1185">Reference proteome</keyword>
<dbReference type="PANTHER" id="PTHR31451:SF39">
    <property type="entry name" value="MANNAN ENDO-1,4-BETA-MANNOSIDASE 1"/>
    <property type="match status" value="1"/>
</dbReference>
<organism evidence="10 11">
    <name type="scientific">Nocardioides anomalus</name>
    <dbReference type="NCBI Taxonomy" id="2712223"/>
    <lineage>
        <taxon>Bacteria</taxon>
        <taxon>Bacillati</taxon>
        <taxon>Actinomycetota</taxon>
        <taxon>Actinomycetes</taxon>
        <taxon>Propionibacteriales</taxon>
        <taxon>Nocardioidaceae</taxon>
        <taxon>Nocardioides</taxon>
    </lineage>
</organism>
<name>A0A6G6WDF3_9ACTN</name>
<evidence type="ECO:0000256" key="7">
    <source>
        <dbReference type="ARBA" id="ARBA00023295"/>
    </source>
</evidence>
<evidence type="ECO:0000256" key="3">
    <source>
        <dbReference type="ARBA" id="ARBA00012706"/>
    </source>
</evidence>
<feature type="region of interest" description="Disordered" evidence="8">
    <location>
        <begin position="292"/>
        <end position="311"/>
    </location>
</feature>
<dbReference type="KEGG" id="nano:G5V58_11805"/>
<dbReference type="EMBL" id="CP049257">
    <property type="protein sequence ID" value="QIG43358.1"/>
    <property type="molecule type" value="Genomic_DNA"/>
</dbReference>
<reference evidence="10 11" key="1">
    <citation type="submission" date="2020-02" db="EMBL/GenBank/DDBJ databases">
        <title>Full genome sequence of Nocardioides sp. R-3366.</title>
        <authorList>
            <person name="Im W.-T."/>
        </authorList>
    </citation>
    <scope>NUCLEOTIDE SEQUENCE [LARGE SCALE GENOMIC DNA]</scope>
    <source>
        <strain evidence="10 11">R-3366</strain>
    </source>
</reference>
<evidence type="ECO:0000256" key="1">
    <source>
        <dbReference type="ARBA" id="ARBA00001678"/>
    </source>
</evidence>
<dbReference type="AlphaFoldDB" id="A0A6G6WDF3"/>